<dbReference type="GO" id="GO:0004601">
    <property type="term" value="F:peroxidase activity"/>
    <property type="evidence" value="ECO:0007669"/>
    <property type="project" value="UniProtKB-KW"/>
</dbReference>
<evidence type="ECO:0000256" key="2">
    <source>
        <dbReference type="ARBA" id="ARBA00022559"/>
    </source>
</evidence>
<keyword evidence="4" id="KW-0479">Metal-binding</keyword>
<protein>
    <recommendedName>
        <fullName evidence="8">Heme haloperoxidase family profile domain-containing protein</fullName>
    </recommendedName>
</protein>
<reference evidence="9 10" key="1">
    <citation type="journal article" date="2018" name="BMC Genomics">
        <title>Genomic evidence for intraspecific hybridization in a clonal and extremely halotolerant yeast.</title>
        <authorList>
            <person name="Gostincar C."/>
            <person name="Stajich J.E."/>
            <person name="Zupancic J."/>
            <person name="Zalar P."/>
            <person name="Gunde-Cimerman N."/>
        </authorList>
    </citation>
    <scope>NUCLEOTIDE SEQUENCE [LARGE SCALE GENOMIC DNA]</scope>
    <source>
        <strain evidence="9 10">EXF-10513</strain>
    </source>
</reference>
<evidence type="ECO:0000256" key="1">
    <source>
        <dbReference type="ARBA" id="ARBA00001970"/>
    </source>
</evidence>
<accession>A0A3M7H4D3</accession>
<dbReference type="InterPro" id="IPR036851">
    <property type="entry name" value="Chloroperoxidase-like_sf"/>
</dbReference>
<comment type="caution">
    <text evidence="9">The sequence shown here is derived from an EMBL/GenBank/DDBJ whole genome shotgun (WGS) entry which is preliminary data.</text>
</comment>
<dbReference type="Pfam" id="PF01328">
    <property type="entry name" value="Peroxidase_2"/>
    <property type="match status" value="1"/>
</dbReference>
<organism evidence="9 10">
    <name type="scientific">Hortaea werneckii</name>
    <name type="common">Black yeast</name>
    <name type="synonym">Cladosporium werneckii</name>
    <dbReference type="NCBI Taxonomy" id="91943"/>
    <lineage>
        <taxon>Eukaryota</taxon>
        <taxon>Fungi</taxon>
        <taxon>Dikarya</taxon>
        <taxon>Ascomycota</taxon>
        <taxon>Pezizomycotina</taxon>
        <taxon>Dothideomycetes</taxon>
        <taxon>Dothideomycetidae</taxon>
        <taxon>Mycosphaerellales</taxon>
        <taxon>Teratosphaeriaceae</taxon>
        <taxon>Hortaea</taxon>
    </lineage>
</organism>
<evidence type="ECO:0000256" key="5">
    <source>
        <dbReference type="ARBA" id="ARBA00023002"/>
    </source>
</evidence>
<dbReference type="Gene3D" id="1.10.489.10">
    <property type="entry name" value="Chloroperoxidase-like"/>
    <property type="match status" value="1"/>
</dbReference>
<keyword evidence="3" id="KW-0349">Heme</keyword>
<name>A0A3M7H4D3_HORWE</name>
<dbReference type="PANTHER" id="PTHR33577:SF1">
    <property type="entry name" value="HEME HALOPEROXIDASE FAMILY PROFILE DOMAIN-CONTAINING PROTEIN"/>
    <property type="match status" value="1"/>
</dbReference>
<keyword evidence="2" id="KW-0575">Peroxidase</keyword>
<dbReference type="Proteomes" id="UP000269539">
    <property type="component" value="Unassembled WGS sequence"/>
</dbReference>
<comment type="cofactor">
    <cofactor evidence="1">
        <name>heme b</name>
        <dbReference type="ChEBI" id="CHEBI:60344"/>
    </cofactor>
</comment>
<proteinExistence type="inferred from homology"/>
<keyword evidence="5" id="KW-0560">Oxidoreductase</keyword>
<evidence type="ECO:0000256" key="3">
    <source>
        <dbReference type="ARBA" id="ARBA00022617"/>
    </source>
</evidence>
<evidence type="ECO:0000313" key="9">
    <source>
        <dbReference type="EMBL" id="RMZ08036.1"/>
    </source>
</evidence>
<dbReference type="PROSITE" id="PS51405">
    <property type="entry name" value="HEME_HALOPEROXIDASE"/>
    <property type="match status" value="1"/>
</dbReference>
<feature type="non-terminal residue" evidence="9">
    <location>
        <position position="1"/>
    </location>
</feature>
<evidence type="ECO:0000256" key="6">
    <source>
        <dbReference type="ARBA" id="ARBA00023004"/>
    </source>
</evidence>
<evidence type="ECO:0000256" key="7">
    <source>
        <dbReference type="ARBA" id="ARBA00025795"/>
    </source>
</evidence>
<dbReference type="AlphaFoldDB" id="A0A3M7H4D3"/>
<evidence type="ECO:0000256" key="4">
    <source>
        <dbReference type="ARBA" id="ARBA00022723"/>
    </source>
</evidence>
<feature type="domain" description="Heme haloperoxidase family profile" evidence="8">
    <location>
        <begin position="1"/>
        <end position="123"/>
    </location>
</feature>
<comment type="similarity">
    <text evidence="7">Belongs to the chloroperoxidase family.</text>
</comment>
<keyword evidence="6" id="KW-0408">Iron</keyword>
<evidence type="ECO:0000259" key="8">
    <source>
        <dbReference type="PROSITE" id="PS51405"/>
    </source>
</evidence>
<dbReference type="EMBL" id="QWIO01000121">
    <property type="protein sequence ID" value="RMZ08036.1"/>
    <property type="molecule type" value="Genomic_DNA"/>
</dbReference>
<gene>
    <name evidence="9" type="ORF">D0864_01856</name>
</gene>
<sequence>LQIDRFQALWDLGKEDDNYDLVALTKGRVNQFQHSIETNPYFFYAPFSGMIANPAAWVFIYRLFGNKSEEYPEGRTTGDLLKTFFSVSGEDGNFEYTPGHERIPENFYKNPDSNQYGLIPLFLDSYDAYIHNPEFESIGGNTGEVNSFTGISFSNLTEGIFNADTLLEGNNLFCFALQLALASLPDLLDGLVSDLTGLLHSLSSDLGELTDQLTCAELKSINLAQFENFPGYTQKYDNYDGAD</sequence>
<dbReference type="GO" id="GO:0046872">
    <property type="term" value="F:metal ion binding"/>
    <property type="evidence" value="ECO:0007669"/>
    <property type="project" value="UniProtKB-KW"/>
</dbReference>
<evidence type="ECO:0000313" key="10">
    <source>
        <dbReference type="Proteomes" id="UP000269539"/>
    </source>
</evidence>
<dbReference type="InterPro" id="IPR000028">
    <property type="entry name" value="Chloroperoxidase"/>
</dbReference>
<dbReference type="PANTHER" id="PTHR33577">
    <property type="entry name" value="STERIGMATOCYSTIN BIOSYNTHESIS PEROXIDASE STCC-RELATED"/>
    <property type="match status" value="1"/>
</dbReference>